<sequence>MIKSLFGGLVARQDRKPAPLAGVFSKVGEARKDGSTLSDALDGIDRTTIAAAVLMVEVARLDTDYSGEETDRICSIMRREFGMSLEQANALLDTAEARHEEAYTNWLFTKTIKEKAGLEERARVMEYLWDIAFADGELHELEADLLLRIGNAMELPENLRITALLNVLAKHGSTLELKQA</sequence>
<dbReference type="InterPro" id="IPR007791">
    <property type="entry name" value="DjlA_N"/>
</dbReference>
<dbReference type="GeneID" id="300655060"/>
<dbReference type="OrthoDB" id="5402150at2"/>
<dbReference type="SUPFAM" id="SSF158682">
    <property type="entry name" value="TerB-like"/>
    <property type="match status" value="1"/>
</dbReference>
<dbReference type="InterPro" id="IPR029024">
    <property type="entry name" value="TerB-like"/>
</dbReference>
<name>A0A845QA20_9HYPH</name>
<dbReference type="Pfam" id="PF05099">
    <property type="entry name" value="TerB"/>
    <property type="match status" value="1"/>
</dbReference>
<evidence type="ECO:0000313" key="2">
    <source>
        <dbReference type="EMBL" id="NBG95475.1"/>
    </source>
</evidence>
<evidence type="ECO:0000313" key="3">
    <source>
        <dbReference type="Proteomes" id="UP000470384"/>
    </source>
</evidence>
<dbReference type="Gene3D" id="1.10.3680.10">
    <property type="entry name" value="TerB-like"/>
    <property type="match status" value="1"/>
</dbReference>
<dbReference type="Proteomes" id="UP000470384">
    <property type="component" value="Unassembled WGS sequence"/>
</dbReference>
<gene>
    <name evidence="2" type="ORF">GTQ45_06985</name>
</gene>
<dbReference type="AlphaFoldDB" id="A0A845QA20"/>
<dbReference type="EMBL" id="WXYQ01000005">
    <property type="protein sequence ID" value="NBG95475.1"/>
    <property type="molecule type" value="Genomic_DNA"/>
</dbReference>
<accession>A0A845QA20</accession>
<reference evidence="2 3" key="1">
    <citation type="journal article" date="2016" name="Int. J. Syst. Evol. Microbiol.">
        <title>Pyruvatibacter mobilis gen. nov., sp. nov., a marine bacterium from the culture broth of Picochlorum sp. 122.</title>
        <authorList>
            <person name="Wang G."/>
            <person name="Tang M."/>
            <person name="Wu H."/>
            <person name="Dai S."/>
            <person name="Li T."/>
            <person name="Chen C."/>
            <person name="He H."/>
            <person name="Fan J."/>
            <person name="Xiang W."/>
            <person name="Li X."/>
        </authorList>
    </citation>
    <scope>NUCLEOTIDE SEQUENCE [LARGE SCALE GENOMIC DNA]</scope>
    <source>
        <strain evidence="2 3">GYP-11</strain>
    </source>
</reference>
<dbReference type="RefSeq" id="WP_160587448.1">
    <property type="nucleotide sequence ID" value="NZ_BMHN01000001.1"/>
</dbReference>
<dbReference type="CDD" id="cd07313">
    <property type="entry name" value="terB_like_2"/>
    <property type="match status" value="1"/>
</dbReference>
<proteinExistence type="predicted"/>
<evidence type="ECO:0000259" key="1">
    <source>
        <dbReference type="Pfam" id="PF05099"/>
    </source>
</evidence>
<keyword evidence="3" id="KW-1185">Reference proteome</keyword>
<organism evidence="2 3">
    <name type="scientific">Pyruvatibacter mobilis</name>
    <dbReference type="NCBI Taxonomy" id="1712261"/>
    <lineage>
        <taxon>Bacteria</taxon>
        <taxon>Pseudomonadati</taxon>
        <taxon>Pseudomonadota</taxon>
        <taxon>Alphaproteobacteria</taxon>
        <taxon>Hyphomicrobiales</taxon>
        <taxon>Parvibaculaceae</taxon>
        <taxon>Pyruvatibacter</taxon>
    </lineage>
</organism>
<comment type="caution">
    <text evidence="2">The sequence shown here is derived from an EMBL/GenBank/DDBJ whole genome shotgun (WGS) entry which is preliminary data.</text>
</comment>
<feature type="domain" description="Co-chaperone DjlA N-terminal" evidence="1">
    <location>
        <begin position="49"/>
        <end position="161"/>
    </location>
</feature>
<protein>
    <submittedName>
        <fullName evidence="2">TerB family tellurite resistance protein</fullName>
    </submittedName>
</protein>